<dbReference type="Proteomes" id="UP001059844">
    <property type="component" value="Chromosome"/>
</dbReference>
<proteinExistence type="predicted"/>
<sequence>MKFKIALETIRKANDNLIKSGITVKGTEKFRGVITARINLDGIILIREISHDKINEAYGKALKKYAAKL</sequence>
<evidence type="ECO:0000313" key="2">
    <source>
        <dbReference type="Proteomes" id="UP001059844"/>
    </source>
</evidence>
<dbReference type="EMBL" id="CP101751">
    <property type="protein sequence ID" value="UUC47092.1"/>
    <property type="molecule type" value="Genomic_DNA"/>
</dbReference>
<dbReference type="RefSeq" id="WP_256552727.1">
    <property type="nucleotide sequence ID" value="NZ_CP101751.1"/>
</dbReference>
<name>A0ABY5IY70_9FLAO</name>
<keyword evidence="2" id="KW-1185">Reference proteome</keyword>
<protein>
    <recommendedName>
        <fullName evidence="3">Phage protein</fullName>
    </recommendedName>
</protein>
<organism evidence="1 2">
    <name type="scientific">Flavobacterium cerinum</name>
    <dbReference type="NCBI Taxonomy" id="2502784"/>
    <lineage>
        <taxon>Bacteria</taxon>
        <taxon>Pseudomonadati</taxon>
        <taxon>Bacteroidota</taxon>
        <taxon>Flavobacteriia</taxon>
        <taxon>Flavobacteriales</taxon>
        <taxon>Flavobacteriaceae</taxon>
        <taxon>Flavobacterium</taxon>
    </lineage>
</organism>
<evidence type="ECO:0000313" key="1">
    <source>
        <dbReference type="EMBL" id="UUC47092.1"/>
    </source>
</evidence>
<reference evidence="1" key="1">
    <citation type="submission" date="2022-07" db="EMBL/GenBank/DDBJ databases">
        <title>Isolation, identification, and degradation of a PFOSA degrading strain from sewage treatment plant.</title>
        <authorList>
            <person name="Zhang L."/>
            <person name="Huo Y."/>
        </authorList>
    </citation>
    <scope>NUCLEOTIDE SEQUENCE</scope>
    <source>
        <strain evidence="1">C1</strain>
    </source>
</reference>
<accession>A0ABY5IY70</accession>
<gene>
    <name evidence="1" type="ORF">NOX80_07800</name>
</gene>
<evidence type="ECO:0008006" key="3">
    <source>
        <dbReference type="Google" id="ProtNLM"/>
    </source>
</evidence>